<sequence length="205" mass="22775">MIVYLHGLNSAGSSGKAAVLRASLPELQIISPTYPAHTAAKAVERLTDSLLPLLEEDRHADEPRLMVGSSMGGFYGAWLARRLHFHHLVMINPALVPWELLLQVVGWQYNQAQDERYYLSPEMVAATREYAVEPGPDGVPTTLLLDKGDELIDYRIAEGRYRGIGDIHCFEGGSHTFEHMEEAVGIIAGIHRSLEDSKKSANERE</sequence>
<dbReference type="Pfam" id="PF05728">
    <property type="entry name" value="UPF0227"/>
    <property type="match status" value="1"/>
</dbReference>
<gene>
    <name evidence="1" type="ORF">KME65_00605</name>
</gene>
<dbReference type="PANTHER" id="PTHR35602">
    <property type="entry name" value="ESTERASE YQIA-RELATED"/>
    <property type="match status" value="1"/>
</dbReference>
<dbReference type="PANTHER" id="PTHR35602:SF3">
    <property type="entry name" value="ESTERASE YQIA"/>
    <property type="match status" value="1"/>
</dbReference>
<dbReference type="Proteomes" id="UP000770889">
    <property type="component" value="Unassembled WGS sequence"/>
</dbReference>
<accession>A0A944QT77</accession>
<protein>
    <recommendedName>
        <fullName evidence="3">Esterase</fullName>
    </recommendedName>
</protein>
<dbReference type="InterPro" id="IPR029058">
    <property type="entry name" value="AB_hydrolase_fold"/>
</dbReference>
<dbReference type="AlphaFoldDB" id="A0A944QT77"/>
<dbReference type="Gene3D" id="3.40.50.1820">
    <property type="entry name" value="alpha/beta hydrolase"/>
    <property type="match status" value="1"/>
</dbReference>
<dbReference type="SUPFAM" id="SSF53474">
    <property type="entry name" value="alpha/beta-Hydrolases"/>
    <property type="match status" value="1"/>
</dbReference>
<organism evidence="1 2">
    <name type="scientific">Candidatus Thiodiazotropha taylori</name>
    <dbReference type="NCBI Taxonomy" id="2792791"/>
    <lineage>
        <taxon>Bacteria</taxon>
        <taxon>Pseudomonadati</taxon>
        <taxon>Pseudomonadota</taxon>
        <taxon>Gammaproteobacteria</taxon>
        <taxon>Chromatiales</taxon>
        <taxon>Sedimenticolaceae</taxon>
        <taxon>Candidatus Thiodiazotropha</taxon>
    </lineage>
</organism>
<evidence type="ECO:0008006" key="3">
    <source>
        <dbReference type="Google" id="ProtNLM"/>
    </source>
</evidence>
<dbReference type="InterPro" id="IPR008886">
    <property type="entry name" value="UPF0227/Esterase_YqiA"/>
</dbReference>
<evidence type="ECO:0000313" key="1">
    <source>
        <dbReference type="EMBL" id="MBT2987440.1"/>
    </source>
</evidence>
<proteinExistence type="predicted"/>
<dbReference type="EMBL" id="JAHHGM010000001">
    <property type="protein sequence ID" value="MBT2987440.1"/>
    <property type="molecule type" value="Genomic_DNA"/>
</dbReference>
<reference evidence="1 2" key="1">
    <citation type="submission" date="2021-05" db="EMBL/GenBank/DDBJ databases">
        <title>Genetic and Functional Diversity in Clade A Lucinid endosymbionts from the Bahamas.</title>
        <authorList>
            <person name="Giani N.M."/>
            <person name="Engel A.S."/>
            <person name="Campbell B.J."/>
        </authorList>
    </citation>
    <scope>NUCLEOTIDE SEQUENCE [LARGE SCALE GENOMIC DNA]</scope>
    <source>
        <strain evidence="1">LUC16012Gg_MoonRockCtena</strain>
    </source>
</reference>
<comment type="caution">
    <text evidence="1">The sequence shown here is derived from an EMBL/GenBank/DDBJ whole genome shotgun (WGS) entry which is preliminary data.</text>
</comment>
<evidence type="ECO:0000313" key="2">
    <source>
        <dbReference type="Proteomes" id="UP000770889"/>
    </source>
</evidence>
<name>A0A944QT77_9GAMM</name>